<dbReference type="InterPro" id="IPR025662">
    <property type="entry name" value="Sigma_54_int_dom_ATP-bd_1"/>
</dbReference>
<dbReference type="RefSeq" id="WP_380969991.1">
    <property type="nucleotide sequence ID" value="NZ_JBHTCO010000045.1"/>
</dbReference>
<gene>
    <name evidence="6" type="ORF">ACFQRG_21180</name>
</gene>
<dbReference type="SMART" id="SM00382">
    <property type="entry name" value="AAA"/>
    <property type="match status" value="1"/>
</dbReference>
<keyword evidence="4" id="KW-0804">Transcription</keyword>
<keyword evidence="2" id="KW-0067">ATP-binding</keyword>
<dbReference type="PANTHER" id="PTHR32071">
    <property type="entry name" value="TRANSCRIPTIONAL REGULATORY PROTEIN"/>
    <property type="match status" value="1"/>
</dbReference>
<dbReference type="Proteomes" id="UP001596505">
    <property type="component" value="Unassembled WGS sequence"/>
</dbReference>
<accession>A0ABW2Q2C2</accession>
<dbReference type="InterPro" id="IPR025944">
    <property type="entry name" value="Sigma_54_int_dom_CS"/>
</dbReference>
<dbReference type="SUPFAM" id="SSF52540">
    <property type="entry name" value="P-loop containing nucleoside triphosphate hydrolases"/>
    <property type="match status" value="1"/>
</dbReference>
<reference evidence="7" key="1">
    <citation type="journal article" date="2019" name="Int. J. Syst. Evol. Microbiol.">
        <title>The Global Catalogue of Microorganisms (GCM) 10K type strain sequencing project: providing services to taxonomists for standard genome sequencing and annotation.</title>
        <authorList>
            <consortium name="The Broad Institute Genomics Platform"/>
            <consortium name="The Broad Institute Genome Sequencing Center for Infectious Disease"/>
            <person name="Wu L."/>
            <person name="Ma J."/>
        </authorList>
    </citation>
    <scope>NUCLEOTIDE SEQUENCE [LARGE SCALE GENOMIC DNA]</scope>
    <source>
        <strain evidence="7">CGMCC 1.16305</strain>
    </source>
</reference>
<dbReference type="PROSITE" id="PS00688">
    <property type="entry name" value="SIGMA54_INTERACT_3"/>
    <property type="match status" value="1"/>
</dbReference>
<organism evidence="6 7">
    <name type="scientific">Scopulibacillus cellulosilyticus</name>
    <dbReference type="NCBI Taxonomy" id="2665665"/>
    <lineage>
        <taxon>Bacteria</taxon>
        <taxon>Bacillati</taxon>
        <taxon>Bacillota</taxon>
        <taxon>Bacilli</taxon>
        <taxon>Bacillales</taxon>
        <taxon>Sporolactobacillaceae</taxon>
        <taxon>Scopulibacillus</taxon>
    </lineage>
</organism>
<dbReference type="InterPro" id="IPR058031">
    <property type="entry name" value="AAA_lid_NorR"/>
</dbReference>
<keyword evidence="1" id="KW-0547">Nucleotide-binding</keyword>
<dbReference type="InterPro" id="IPR013668">
    <property type="entry name" value="RNase_R_HTH_12"/>
</dbReference>
<dbReference type="PROSITE" id="PS50045">
    <property type="entry name" value="SIGMA54_INTERACT_4"/>
    <property type="match status" value="1"/>
</dbReference>
<feature type="domain" description="Sigma-54 factor interaction" evidence="5">
    <location>
        <begin position="232"/>
        <end position="452"/>
    </location>
</feature>
<evidence type="ECO:0000256" key="1">
    <source>
        <dbReference type="ARBA" id="ARBA00022741"/>
    </source>
</evidence>
<evidence type="ECO:0000256" key="2">
    <source>
        <dbReference type="ARBA" id="ARBA00022840"/>
    </source>
</evidence>
<evidence type="ECO:0000256" key="4">
    <source>
        <dbReference type="ARBA" id="ARBA00023163"/>
    </source>
</evidence>
<dbReference type="Pfam" id="PF08461">
    <property type="entry name" value="WHD_RNase_R"/>
    <property type="match status" value="1"/>
</dbReference>
<dbReference type="Gene3D" id="1.10.10.10">
    <property type="entry name" value="Winged helix-like DNA-binding domain superfamily/Winged helix DNA-binding domain"/>
    <property type="match status" value="1"/>
</dbReference>
<protein>
    <submittedName>
        <fullName evidence="6">Sigma 54-interacting transcriptional regulator</fullName>
    </submittedName>
</protein>
<name>A0ABW2Q2C2_9BACL</name>
<dbReference type="CDD" id="cd00009">
    <property type="entry name" value="AAA"/>
    <property type="match status" value="1"/>
</dbReference>
<keyword evidence="7" id="KW-1185">Reference proteome</keyword>
<comment type="caution">
    <text evidence="6">The sequence shown here is derived from an EMBL/GenBank/DDBJ whole genome shotgun (WGS) entry which is preliminary data.</text>
</comment>
<dbReference type="PROSITE" id="PS00675">
    <property type="entry name" value="SIGMA54_INTERACT_1"/>
    <property type="match status" value="1"/>
</dbReference>
<keyword evidence="3" id="KW-0805">Transcription regulation</keyword>
<evidence type="ECO:0000313" key="6">
    <source>
        <dbReference type="EMBL" id="MFC7395424.1"/>
    </source>
</evidence>
<evidence type="ECO:0000256" key="3">
    <source>
        <dbReference type="ARBA" id="ARBA00023015"/>
    </source>
</evidence>
<dbReference type="InterPro" id="IPR027417">
    <property type="entry name" value="P-loop_NTPase"/>
</dbReference>
<evidence type="ECO:0000313" key="7">
    <source>
        <dbReference type="Proteomes" id="UP001596505"/>
    </source>
</evidence>
<proteinExistence type="predicted"/>
<dbReference type="Pfam" id="PF00158">
    <property type="entry name" value="Sigma54_activat"/>
    <property type="match status" value="1"/>
</dbReference>
<dbReference type="EMBL" id="JBHTCO010000045">
    <property type="protein sequence ID" value="MFC7395424.1"/>
    <property type="molecule type" value="Genomic_DNA"/>
</dbReference>
<evidence type="ECO:0000259" key="5">
    <source>
        <dbReference type="PROSITE" id="PS50045"/>
    </source>
</evidence>
<sequence length="574" mass="65609">MPVIYMIKKGSQKDGHLTILAIEEEYLSIISKQMEDIFGDRLEIQSITIKNLKRNIIPSGGTILLSGNYIIQLVKNFLPNNVRIIIGKRAVNIVNLKLLIDLPKGQEILVVNDNKINTDQTVEHLNQTMFEHHFIPYYPDMEFPDHIKYVVTPGEKHLVPLEMPNVIDIGPRILSIETLYDVADAFKLRESQDILTTRYIKSLVSMTQERNHIASIDLENKKEETLFTFDEVVAQSQAMSKVVSIAKKIASNDLPVYIKGETGTGKSMISEAIHKASNRGHEKFLSINCTASSPELLEEELFGVDKGIENITGVFEAAGNGTVLLKEITKLPMTLQGRLLDLLEKNKVVRKYSNNPVFVKPRLITTSLTDLYEQVNKGNFRRDLYFRLTASFIEMPPLRKRSSDFNHLLHQFINNLNYHHLDFSSEAWEALTNYHWPGNVRELYNVLSFCACLGEKTITLESLPHYVREQSNEKHPIPIKDIIEKIEQHGFLEENIMILKVFLDGKKQQVSYGRVTLKKILESKGIHLSEQQLRMRLEILNDLELINVRLGRAGTTISQKGEKFLSSYSEITKI</sequence>
<dbReference type="InterPro" id="IPR036388">
    <property type="entry name" value="WH-like_DNA-bd_sf"/>
</dbReference>
<dbReference type="InterPro" id="IPR002078">
    <property type="entry name" value="Sigma_54_int"/>
</dbReference>
<dbReference type="Gene3D" id="1.10.8.60">
    <property type="match status" value="1"/>
</dbReference>
<dbReference type="InterPro" id="IPR003593">
    <property type="entry name" value="AAA+_ATPase"/>
</dbReference>
<dbReference type="Gene3D" id="3.40.50.300">
    <property type="entry name" value="P-loop containing nucleotide triphosphate hydrolases"/>
    <property type="match status" value="1"/>
</dbReference>
<dbReference type="Pfam" id="PF25601">
    <property type="entry name" value="AAA_lid_14"/>
    <property type="match status" value="1"/>
</dbReference>